<evidence type="ECO:0008006" key="4">
    <source>
        <dbReference type="Google" id="ProtNLM"/>
    </source>
</evidence>
<reference evidence="3" key="1">
    <citation type="journal article" date="2018" name="Gigascience">
        <title>Genome assembly of the Pink Ipe (Handroanthus impetiginosus, Bignoniaceae), a highly valued, ecologically keystone Neotropical timber forest tree.</title>
        <authorList>
            <person name="Silva-Junior O.B."/>
            <person name="Grattapaglia D."/>
            <person name="Novaes E."/>
            <person name="Collevatti R.G."/>
        </authorList>
    </citation>
    <scope>NUCLEOTIDE SEQUENCE [LARGE SCALE GENOMIC DNA]</scope>
    <source>
        <strain evidence="3">cv. UFG-1</strain>
    </source>
</reference>
<evidence type="ECO:0000313" key="2">
    <source>
        <dbReference type="EMBL" id="PIN17419.1"/>
    </source>
</evidence>
<gene>
    <name evidence="2" type="ORF">CDL12_09920</name>
</gene>
<proteinExistence type="predicted"/>
<dbReference type="Proteomes" id="UP000231279">
    <property type="component" value="Unassembled WGS sequence"/>
</dbReference>
<protein>
    <recommendedName>
        <fullName evidence="4">Secreted protein</fullName>
    </recommendedName>
</protein>
<organism evidence="2 3">
    <name type="scientific">Handroanthus impetiginosus</name>
    <dbReference type="NCBI Taxonomy" id="429701"/>
    <lineage>
        <taxon>Eukaryota</taxon>
        <taxon>Viridiplantae</taxon>
        <taxon>Streptophyta</taxon>
        <taxon>Embryophyta</taxon>
        <taxon>Tracheophyta</taxon>
        <taxon>Spermatophyta</taxon>
        <taxon>Magnoliopsida</taxon>
        <taxon>eudicotyledons</taxon>
        <taxon>Gunneridae</taxon>
        <taxon>Pentapetalae</taxon>
        <taxon>asterids</taxon>
        <taxon>lamiids</taxon>
        <taxon>Lamiales</taxon>
        <taxon>Bignoniaceae</taxon>
        <taxon>Crescentiina</taxon>
        <taxon>Tabebuia alliance</taxon>
        <taxon>Handroanthus</taxon>
    </lineage>
</organism>
<sequence>MKIPLPVLSLFCITHLRILPHCLLLATQPTASRFLLPPITFADCLPYFPLSISGDPWVCCCLCLFFVQ</sequence>
<keyword evidence="3" id="KW-1185">Reference proteome</keyword>
<comment type="caution">
    <text evidence="2">The sequence shown here is derived from an EMBL/GenBank/DDBJ whole genome shotgun (WGS) entry which is preliminary data.</text>
</comment>
<feature type="signal peptide" evidence="1">
    <location>
        <begin position="1"/>
        <end position="20"/>
    </location>
</feature>
<dbReference type="EMBL" id="NKXS01001673">
    <property type="protein sequence ID" value="PIN17419.1"/>
    <property type="molecule type" value="Genomic_DNA"/>
</dbReference>
<evidence type="ECO:0000256" key="1">
    <source>
        <dbReference type="SAM" id="SignalP"/>
    </source>
</evidence>
<name>A0A2G9HIQ6_9LAMI</name>
<dbReference type="AlphaFoldDB" id="A0A2G9HIQ6"/>
<feature type="chain" id="PRO_5013883473" description="Secreted protein" evidence="1">
    <location>
        <begin position="21"/>
        <end position="68"/>
    </location>
</feature>
<evidence type="ECO:0000313" key="3">
    <source>
        <dbReference type="Proteomes" id="UP000231279"/>
    </source>
</evidence>
<accession>A0A2G9HIQ6</accession>
<keyword evidence="1" id="KW-0732">Signal</keyword>